<feature type="compositionally biased region" description="Basic and acidic residues" evidence="2">
    <location>
        <begin position="493"/>
        <end position="515"/>
    </location>
</feature>
<dbReference type="Proteomes" id="UP000472270">
    <property type="component" value="Unassembled WGS sequence"/>
</dbReference>
<dbReference type="Ensembl" id="ENSSRHT00000081015.1">
    <property type="protein sequence ID" value="ENSSRHP00000078875.1"/>
    <property type="gene ID" value="ENSSRHG00000039129.1"/>
</dbReference>
<feature type="coiled-coil region" evidence="1">
    <location>
        <begin position="38"/>
        <end position="86"/>
    </location>
</feature>
<name>A0A673LN57_9TELE</name>
<reference evidence="3" key="1">
    <citation type="submission" date="2025-08" db="UniProtKB">
        <authorList>
            <consortium name="Ensembl"/>
        </authorList>
    </citation>
    <scope>IDENTIFICATION</scope>
</reference>
<protein>
    <submittedName>
        <fullName evidence="3">Ribosome binding protein 1a</fullName>
    </submittedName>
</protein>
<organism evidence="3 4">
    <name type="scientific">Sinocyclocheilus rhinocerous</name>
    <dbReference type="NCBI Taxonomy" id="307959"/>
    <lineage>
        <taxon>Eukaryota</taxon>
        <taxon>Metazoa</taxon>
        <taxon>Chordata</taxon>
        <taxon>Craniata</taxon>
        <taxon>Vertebrata</taxon>
        <taxon>Euteleostomi</taxon>
        <taxon>Actinopterygii</taxon>
        <taxon>Neopterygii</taxon>
        <taxon>Teleostei</taxon>
        <taxon>Ostariophysi</taxon>
        <taxon>Cypriniformes</taxon>
        <taxon>Cyprinidae</taxon>
        <taxon>Cyprininae</taxon>
        <taxon>Sinocyclocheilus</taxon>
    </lineage>
</organism>
<dbReference type="GO" id="GO:0005789">
    <property type="term" value="C:endoplasmic reticulum membrane"/>
    <property type="evidence" value="ECO:0007669"/>
    <property type="project" value="TreeGrafter"/>
</dbReference>
<keyword evidence="1" id="KW-0175">Coiled coil</keyword>
<feature type="region of interest" description="Disordered" evidence="2">
    <location>
        <begin position="490"/>
        <end position="521"/>
    </location>
</feature>
<accession>A0A673LN57</accession>
<evidence type="ECO:0000313" key="3">
    <source>
        <dbReference type="Ensembl" id="ENSSRHP00000078875.1"/>
    </source>
</evidence>
<reference evidence="3" key="2">
    <citation type="submission" date="2025-09" db="UniProtKB">
        <authorList>
            <consortium name="Ensembl"/>
        </authorList>
    </citation>
    <scope>IDENTIFICATION</scope>
</reference>
<evidence type="ECO:0000256" key="2">
    <source>
        <dbReference type="SAM" id="MobiDB-lite"/>
    </source>
</evidence>
<dbReference type="AlphaFoldDB" id="A0A673LN57"/>
<dbReference type="InterPro" id="IPR040248">
    <property type="entry name" value="RRBP1"/>
</dbReference>
<dbReference type="PANTHER" id="PTHR18939">
    <property type="entry name" value="RIBOSOME BINDING PROTEIN-1"/>
    <property type="match status" value="1"/>
</dbReference>
<sequence>MSTVFTEGEAQQLIEILSDKAGIIQDTWHKATQKGDPVVVLKKQLEERDKQLAAEQEDSAAVKSRLRDLTKELSVEKSKVASVETRLSSQLSKREQDIIALQARMQASYQDHLAETQQLNAKILVLQDQLEKGPNAQLARLQQENSILRDALNQATSQTESKQNAELAKLRQDCIRLNKELVEKNEALQADEQLRKNLESKAAMAEKQLTQLQANWVSSEQALQKRLEEVSEELRLTQSSRNSLQTQMHSVEPQDSVCFLCTISRVASMEAEMKERTGQLESLQSQLKLLEASQNKEQNHNSEVTFCFLRCVKLNKWVQEIMGKLQAAQESQCTLQSECEQYRSVLAETEGMLKTLQKSVEEEEKVWKTQIMESEEKLRMVGLFTVLTHTHKSADIYGLAITYLLGWYCWFGQVQAQLEQTLEKLQGEQALNQQLSAEVEQVQWCSRSCVSSRFLKTCYSLNECLEKERKMTKDLGQAATKLQQLLRNSQDQLSKEKEQVRTLQDQLRDEGDGELKQGTSV</sequence>
<dbReference type="PANTHER" id="PTHR18939:SF4">
    <property type="entry name" value="RIBOSOME-BINDING PROTEIN 1"/>
    <property type="match status" value="1"/>
</dbReference>
<feature type="coiled-coil region" evidence="1">
    <location>
        <begin position="138"/>
        <end position="300"/>
    </location>
</feature>
<keyword evidence="4" id="KW-1185">Reference proteome</keyword>
<evidence type="ECO:0000313" key="4">
    <source>
        <dbReference type="Proteomes" id="UP000472270"/>
    </source>
</evidence>
<proteinExistence type="predicted"/>
<evidence type="ECO:0000256" key="1">
    <source>
        <dbReference type="SAM" id="Coils"/>
    </source>
</evidence>